<dbReference type="AlphaFoldDB" id="A0A9X2GHM2"/>
<keyword evidence="2" id="KW-1185">Reference proteome</keyword>
<evidence type="ECO:0000313" key="2">
    <source>
        <dbReference type="Proteomes" id="UP001139648"/>
    </source>
</evidence>
<comment type="caution">
    <text evidence="1">The sequence shown here is derived from an EMBL/GenBank/DDBJ whole genome shotgun (WGS) entry which is preliminary data.</text>
</comment>
<evidence type="ECO:0000313" key="1">
    <source>
        <dbReference type="EMBL" id="MCP2355546.1"/>
    </source>
</evidence>
<dbReference type="RefSeq" id="WP_253742210.1">
    <property type="nucleotide sequence ID" value="NZ_BAABKA010000036.1"/>
</dbReference>
<evidence type="ECO:0008006" key="3">
    <source>
        <dbReference type="Google" id="ProtNLM"/>
    </source>
</evidence>
<organism evidence="1 2">
    <name type="scientific">Nonomuraea thailandensis</name>
    <dbReference type="NCBI Taxonomy" id="1188745"/>
    <lineage>
        <taxon>Bacteria</taxon>
        <taxon>Bacillati</taxon>
        <taxon>Actinomycetota</taxon>
        <taxon>Actinomycetes</taxon>
        <taxon>Streptosporangiales</taxon>
        <taxon>Streptosporangiaceae</taxon>
        <taxon>Nonomuraea</taxon>
    </lineage>
</organism>
<proteinExistence type="predicted"/>
<dbReference type="Gene3D" id="3.30.565.10">
    <property type="entry name" value="Histidine kinase-like ATPase, C-terminal domain"/>
    <property type="match status" value="1"/>
</dbReference>
<gene>
    <name evidence="1" type="ORF">HD597_002566</name>
</gene>
<sequence length="148" mass="15938">MDELPKGTIDVLPGFRLAWPISDDLATLRAAVRAFGTGAGLADSRLMDLVITASEAAAKVLEHGGGGTLIAWSDQDGVSLELVDVAGVLSTAYWATGREPAPVTGQDVSRRLMRRLCDEIVLDDSDGTARLHLRFHHRGRRRTHLTPA</sequence>
<accession>A0A9X2GHM2</accession>
<dbReference type="EMBL" id="JAMZEB010000002">
    <property type="protein sequence ID" value="MCP2355546.1"/>
    <property type="molecule type" value="Genomic_DNA"/>
</dbReference>
<reference evidence="1" key="1">
    <citation type="submission" date="2022-06" db="EMBL/GenBank/DDBJ databases">
        <title>Sequencing the genomes of 1000 actinobacteria strains.</title>
        <authorList>
            <person name="Klenk H.-P."/>
        </authorList>
    </citation>
    <scope>NUCLEOTIDE SEQUENCE</scope>
    <source>
        <strain evidence="1">DSM 46694</strain>
    </source>
</reference>
<name>A0A9X2GHM2_9ACTN</name>
<protein>
    <recommendedName>
        <fullName evidence="3">ATP-binding protein</fullName>
    </recommendedName>
</protein>
<dbReference type="InterPro" id="IPR036890">
    <property type="entry name" value="HATPase_C_sf"/>
</dbReference>
<dbReference type="Proteomes" id="UP001139648">
    <property type="component" value="Unassembled WGS sequence"/>
</dbReference>